<reference evidence="2" key="1">
    <citation type="submission" date="2021-09" db="EMBL/GenBank/DDBJ databases">
        <authorList>
            <consortium name="AG Swart"/>
            <person name="Singh M."/>
            <person name="Singh A."/>
            <person name="Seah K."/>
            <person name="Emmerich C."/>
        </authorList>
    </citation>
    <scope>NUCLEOTIDE SEQUENCE</scope>
    <source>
        <strain evidence="2">ATCC30299</strain>
    </source>
</reference>
<feature type="compositionally biased region" description="Basic and acidic residues" evidence="1">
    <location>
        <begin position="89"/>
        <end position="98"/>
    </location>
</feature>
<feature type="compositionally biased region" description="Polar residues" evidence="1">
    <location>
        <begin position="103"/>
        <end position="113"/>
    </location>
</feature>
<evidence type="ECO:0000313" key="2">
    <source>
        <dbReference type="EMBL" id="CAG9330200.1"/>
    </source>
</evidence>
<name>A0AAU9JZ63_9CILI</name>
<accession>A0AAU9JZ63</accession>
<protein>
    <submittedName>
        <fullName evidence="2">Uncharacterized protein</fullName>
    </submittedName>
</protein>
<dbReference type="EMBL" id="CAJZBQ010000051">
    <property type="protein sequence ID" value="CAG9330200.1"/>
    <property type="molecule type" value="Genomic_DNA"/>
</dbReference>
<proteinExistence type="predicted"/>
<evidence type="ECO:0000313" key="3">
    <source>
        <dbReference type="Proteomes" id="UP001162131"/>
    </source>
</evidence>
<feature type="region of interest" description="Disordered" evidence="1">
    <location>
        <begin position="43"/>
        <end position="124"/>
    </location>
</feature>
<feature type="compositionally biased region" description="Pro residues" evidence="1">
    <location>
        <begin position="183"/>
        <end position="206"/>
    </location>
</feature>
<sequence length="383" mass="43195">MEPDPKKLGESLEIAMREGNFTEALKLIDALQSTGAEVKFKMVPKMRQKIPSAPIQKRPANKEPQKIDPPPSNGLLENYPWNNQPKIPKKNDIHEKIPPQKINDPQNNLQQIPPQKINDPQNNLQQIPPPPLNKVYNPPPNLAQNFQPVNIAEALDSGLPDLPYGLHQINPMAIPKAFFRPPEPLRNPEPPGPGIFPKAPPVPPSPSYHDPNLMPRFSEPALYRPFEPAIFPRPSEPIWPQKAPDLNRQPNPAIFPKAPEPAQKSFEPIKPIKPPPNLLVQNNTLIIPQQKNPGPQDFFQNFEHPQAKLANINIPNEIEIPEADNPSPNKYLDDSPEARMKKLQENTEKIYKTLLEWGCDEEKARKISKQVSTIEAAGEKYFG</sequence>
<organism evidence="2 3">
    <name type="scientific">Blepharisma stoltei</name>
    <dbReference type="NCBI Taxonomy" id="1481888"/>
    <lineage>
        <taxon>Eukaryota</taxon>
        <taxon>Sar</taxon>
        <taxon>Alveolata</taxon>
        <taxon>Ciliophora</taxon>
        <taxon>Postciliodesmatophora</taxon>
        <taxon>Heterotrichea</taxon>
        <taxon>Heterotrichida</taxon>
        <taxon>Blepharismidae</taxon>
        <taxon>Blepharisma</taxon>
    </lineage>
</organism>
<keyword evidence="3" id="KW-1185">Reference proteome</keyword>
<comment type="caution">
    <text evidence="2">The sequence shown here is derived from an EMBL/GenBank/DDBJ whole genome shotgun (WGS) entry which is preliminary data.</text>
</comment>
<dbReference type="AlphaFoldDB" id="A0AAU9JZ63"/>
<feature type="region of interest" description="Disordered" evidence="1">
    <location>
        <begin position="183"/>
        <end position="208"/>
    </location>
</feature>
<gene>
    <name evidence="2" type="ORF">BSTOLATCC_MIC50800</name>
</gene>
<evidence type="ECO:0000256" key="1">
    <source>
        <dbReference type="SAM" id="MobiDB-lite"/>
    </source>
</evidence>
<dbReference type="Proteomes" id="UP001162131">
    <property type="component" value="Unassembled WGS sequence"/>
</dbReference>